<comment type="caution">
    <text evidence="2">Lacks conserved residue(s) required for the propagation of feature annotation.</text>
</comment>
<dbReference type="SUPFAM" id="SSF54001">
    <property type="entry name" value="Cysteine proteinases"/>
    <property type="match status" value="1"/>
</dbReference>
<keyword evidence="6" id="KW-1185">Reference proteome</keyword>
<evidence type="ECO:0000313" key="6">
    <source>
        <dbReference type="Proteomes" id="UP001295794"/>
    </source>
</evidence>
<dbReference type="Pfam" id="PF00648">
    <property type="entry name" value="Peptidase_C2"/>
    <property type="match status" value="1"/>
</dbReference>
<dbReference type="Proteomes" id="UP001295794">
    <property type="component" value="Unassembled WGS sequence"/>
</dbReference>
<dbReference type="AlphaFoldDB" id="A0AAD2K1J8"/>
<gene>
    <name evidence="5" type="ORF">MYCIT1_LOCUS20400</name>
</gene>
<dbReference type="GO" id="GO:0004198">
    <property type="term" value="F:calcium-dependent cysteine-type endopeptidase activity"/>
    <property type="evidence" value="ECO:0007669"/>
    <property type="project" value="InterPro"/>
</dbReference>
<reference evidence="5" key="1">
    <citation type="submission" date="2023-11" db="EMBL/GenBank/DDBJ databases">
        <authorList>
            <person name="De Vega J J."/>
            <person name="De Vega J J."/>
        </authorList>
    </citation>
    <scope>NUCLEOTIDE SEQUENCE</scope>
</reference>
<evidence type="ECO:0000259" key="4">
    <source>
        <dbReference type="PROSITE" id="PS50203"/>
    </source>
</evidence>
<feature type="compositionally biased region" description="Acidic residues" evidence="3">
    <location>
        <begin position="351"/>
        <end position="360"/>
    </location>
</feature>
<dbReference type="InterPro" id="IPR001300">
    <property type="entry name" value="Peptidase_C2_calpain_cat"/>
</dbReference>
<dbReference type="PROSITE" id="PS50203">
    <property type="entry name" value="CALPAIN_CAT"/>
    <property type="match status" value="1"/>
</dbReference>
<evidence type="ECO:0000256" key="1">
    <source>
        <dbReference type="PIRSR" id="PIRSR622684-1"/>
    </source>
</evidence>
<dbReference type="EMBL" id="CAVNYO010000399">
    <property type="protein sequence ID" value="CAK5273732.1"/>
    <property type="molecule type" value="Genomic_DNA"/>
</dbReference>
<feature type="active site" evidence="1">
    <location>
        <position position="39"/>
    </location>
</feature>
<feature type="region of interest" description="Disordered" evidence="3">
    <location>
        <begin position="276"/>
        <end position="339"/>
    </location>
</feature>
<feature type="active site" evidence="1">
    <location>
        <position position="19"/>
    </location>
</feature>
<proteinExistence type="predicted"/>
<dbReference type="InterPro" id="IPR038765">
    <property type="entry name" value="Papain-like_cys_pep_sf"/>
</dbReference>
<evidence type="ECO:0000256" key="3">
    <source>
        <dbReference type="SAM" id="MobiDB-lite"/>
    </source>
</evidence>
<evidence type="ECO:0000256" key="2">
    <source>
        <dbReference type="PROSITE-ProRule" id="PRU00239"/>
    </source>
</evidence>
<feature type="domain" description="Calpain catalytic" evidence="4">
    <location>
        <begin position="13"/>
        <end position="93"/>
    </location>
</feature>
<comment type="caution">
    <text evidence="5">The sequence shown here is derived from an EMBL/GenBank/DDBJ whole genome shotgun (WGS) entry which is preliminary data.</text>
</comment>
<dbReference type="GO" id="GO:0006508">
    <property type="term" value="P:proteolysis"/>
    <property type="evidence" value="ECO:0007669"/>
    <property type="project" value="InterPro"/>
</dbReference>
<feature type="region of interest" description="Disordered" evidence="3">
    <location>
        <begin position="351"/>
        <end position="381"/>
    </location>
</feature>
<feature type="compositionally biased region" description="Acidic residues" evidence="3">
    <location>
        <begin position="319"/>
        <end position="339"/>
    </location>
</feature>
<organism evidence="5 6">
    <name type="scientific">Mycena citricolor</name>
    <dbReference type="NCBI Taxonomy" id="2018698"/>
    <lineage>
        <taxon>Eukaryota</taxon>
        <taxon>Fungi</taxon>
        <taxon>Dikarya</taxon>
        <taxon>Basidiomycota</taxon>
        <taxon>Agaricomycotina</taxon>
        <taxon>Agaricomycetes</taxon>
        <taxon>Agaricomycetidae</taxon>
        <taxon>Agaricales</taxon>
        <taxon>Marasmiineae</taxon>
        <taxon>Mycenaceae</taxon>
        <taxon>Mycena</taxon>
    </lineage>
</organism>
<dbReference type="InterPro" id="IPR022684">
    <property type="entry name" value="Calpain_cysteine_protease"/>
</dbReference>
<accession>A0AAD2K1J8</accession>
<feature type="compositionally biased region" description="Basic and acidic residues" evidence="3">
    <location>
        <begin position="276"/>
        <end position="290"/>
    </location>
</feature>
<evidence type="ECO:0000313" key="5">
    <source>
        <dbReference type="EMBL" id="CAK5273732.1"/>
    </source>
</evidence>
<name>A0AAD2K1J8_9AGAR</name>
<sequence>MAADDEAVGLTVNGLIGAHAYSVLRAVEYNGKRFVVLRNPWGDSEWTGAWSDGSKEWTEEWLPALKALGHSFGEDGQFVMEYSDFLENWSVVERTLVFDDTWVMSSQWLQVTAREPTSAWSFGDISFTISIPSATRAVIVLSKLEERYFTEMSGNSIWMFDFVVFKKGSKEMLAQSSIPRFHLRSVNVELWLQRGDYVVHVRLDRQVVNKLTVYTADNADSRKLARVRAERAISQSIASSKFQLSTVLDNLPIPLEVLAGQDLTQLEVKAAEAEAALRTHEQGPVREKKSFSLSNTTGFPPTGLYKREMTMKAAPATAEAEDDDGDENWADDEEVDADPTLDAPLSLADEDLGVDQEEDTGPGADAEEHGGARREDEGLSEYSNDTVVLGLKVYTKKNAPATVQGQLRHEMDVSYAAFVSVALE</sequence>
<dbReference type="PANTHER" id="PTHR10183">
    <property type="entry name" value="CALPAIN"/>
    <property type="match status" value="1"/>
</dbReference>
<feature type="compositionally biased region" description="Basic and acidic residues" evidence="3">
    <location>
        <begin position="366"/>
        <end position="377"/>
    </location>
</feature>
<dbReference type="Gene3D" id="3.90.70.10">
    <property type="entry name" value="Cysteine proteinases"/>
    <property type="match status" value="1"/>
</dbReference>
<protein>
    <recommendedName>
        <fullName evidence="4">Calpain catalytic domain-containing protein</fullName>
    </recommendedName>
</protein>
<dbReference type="PANTHER" id="PTHR10183:SF425">
    <property type="entry name" value="CALPAIN-5"/>
    <property type="match status" value="1"/>
</dbReference>